<dbReference type="InterPro" id="IPR020845">
    <property type="entry name" value="AMP-binding_CS"/>
</dbReference>
<dbReference type="Pfam" id="PF13193">
    <property type="entry name" value="AMP-binding_C"/>
    <property type="match status" value="1"/>
</dbReference>
<organism evidence="3">
    <name type="scientific">freshwater metagenome</name>
    <dbReference type="NCBI Taxonomy" id="449393"/>
    <lineage>
        <taxon>unclassified sequences</taxon>
        <taxon>metagenomes</taxon>
        <taxon>ecological metagenomes</taxon>
    </lineage>
</organism>
<evidence type="ECO:0000259" key="2">
    <source>
        <dbReference type="Pfam" id="PF13193"/>
    </source>
</evidence>
<dbReference type="InterPro" id="IPR050237">
    <property type="entry name" value="ATP-dep_AMP-bd_enzyme"/>
</dbReference>
<proteinExistence type="predicted"/>
<dbReference type="InterPro" id="IPR042099">
    <property type="entry name" value="ANL_N_sf"/>
</dbReference>
<dbReference type="SUPFAM" id="SSF56801">
    <property type="entry name" value="Acetyl-CoA synthetase-like"/>
    <property type="match status" value="1"/>
</dbReference>
<dbReference type="Pfam" id="PF00501">
    <property type="entry name" value="AMP-binding"/>
    <property type="match status" value="1"/>
</dbReference>
<sequence length="539" mass="59026">MSSWNYADVWEEIAKIQPEQPAIVQGSRTISWGEFEERSRGVADWMLSLGAQYQDKIALYLYNSPEYMEGTFAAFRTGLVPVNTNYRYGNEELLYLWENADALAVIFHGSFAERIESIKDQCTKVKGWLWVDDGAGPCPAWATPYESVTSEVPNSLDFEWSRTADDLLMLYTGGTTGMPKGVMWRQDDLFVLVNGGETGRYDTTKGVDDVTRVVTSQGPGMTLLPVCPLMHGTGMFTALKILSEAGRLVLMEDRHYDPETLARTIGDESVNVIVIVGDPFARPLVDVLNEHPDSYSLASLLVIMSSGAMWSEDVKQGLLSHNPNMMLIDAFSSSEALGMGSSVSTGNSAAATAEFKLGPHVRVIDEDGNDIAPGAETPGVLALGGRNPLGYYKDDVKTAATFRVIDGKRYSVPGDFAKVHEDGTIQLLGRGSQCINTAGEKVFPEEVEEILKRHPQILDACVVGIPDPKTGERVVAAIEVESGAAPEADEVITHVKEHLAHYKAPKNVRIVSTIGRSPSGKMDYGRHKTEAIEWMESHK</sequence>
<dbReference type="NCBIfam" id="NF005863">
    <property type="entry name" value="PRK07798.1"/>
    <property type="match status" value="1"/>
</dbReference>
<gene>
    <name evidence="3" type="ORF">UFOPK3164_01380</name>
    <name evidence="4" type="ORF">UFOPK3427_00407</name>
    <name evidence="5" type="ORF">UFOPK4112_01288</name>
</gene>
<dbReference type="InterPro" id="IPR045851">
    <property type="entry name" value="AMP-bd_C_sf"/>
</dbReference>
<dbReference type="PROSITE" id="PS00455">
    <property type="entry name" value="AMP_BINDING"/>
    <property type="match status" value="1"/>
</dbReference>
<evidence type="ECO:0000313" key="5">
    <source>
        <dbReference type="EMBL" id="CAB5026918.1"/>
    </source>
</evidence>
<reference evidence="3" key="1">
    <citation type="submission" date="2020-05" db="EMBL/GenBank/DDBJ databases">
        <authorList>
            <person name="Chiriac C."/>
            <person name="Salcher M."/>
            <person name="Ghai R."/>
            <person name="Kavagutti S V."/>
        </authorList>
    </citation>
    <scope>NUCLEOTIDE SEQUENCE</scope>
</reference>
<dbReference type="Gene3D" id="3.30.300.30">
    <property type="match status" value="1"/>
</dbReference>
<dbReference type="Gene3D" id="3.40.50.12780">
    <property type="entry name" value="N-terminal domain of ligase-like"/>
    <property type="match status" value="1"/>
</dbReference>
<dbReference type="EMBL" id="CAFBPM010000013">
    <property type="protein sequence ID" value="CAB5026918.1"/>
    <property type="molecule type" value="Genomic_DNA"/>
</dbReference>
<dbReference type="GO" id="GO:0016878">
    <property type="term" value="F:acid-thiol ligase activity"/>
    <property type="evidence" value="ECO:0007669"/>
    <property type="project" value="UniProtKB-ARBA"/>
</dbReference>
<dbReference type="EMBL" id="CAFABE010000079">
    <property type="protein sequence ID" value="CAB4832827.1"/>
    <property type="molecule type" value="Genomic_DNA"/>
</dbReference>
<feature type="domain" description="AMP-binding enzyme C-terminal" evidence="2">
    <location>
        <begin position="446"/>
        <end position="521"/>
    </location>
</feature>
<dbReference type="AlphaFoldDB" id="A0A6J7AJ43"/>
<dbReference type="PANTHER" id="PTHR43767:SF1">
    <property type="entry name" value="NONRIBOSOMAL PEPTIDE SYNTHASE PES1 (EUROFUNG)-RELATED"/>
    <property type="match status" value="1"/>
</dbReference>
<dbReference type="InterPro" id="IPR025110">
    <property type="entry name" value="AMP-bd_C"/>
</dbReference>
<dbReference type="PANTHER" id="PTHR43767">
    <property type="entry name" value="LONG-CHAIN-FATTY-ACID--COA LIGASE"/>
    <property type="match status" value="1"/>
</dbReference>
<evidence type="ECO:0000259" key="1">
    <source>
        <dbReference type="Pfam" id="PF00501"/>
    </source>
</evidence>
<accession>A0A6J7AJ43</accession>
<evidence type="ECO:0000313" key="3">
    <source>
        <dbReference type="EMBL" id="CAB4832827.1"/>
    </source>
</evidence>
<dbReference type="InterPro" id="IPR000873">
    <property type="entry name" value="AMP-dep_synth/lig_dom"/>
</dbReference>
<protein>
    <submittedName>
        <fullName evidence="3">Unannotated protein</fullName>
    </submittedName>
</protein>
<name>A0A6J7AJ43_9ZZZZ</name>
<feature type="domain" description="AMP-dependent synthetase/ligase" evidence="1">
    <location>
        <begin position="11"/>
        <end position="387"/>
    </location>
</feature>
<dbReference type="EMBL" id="CAFBLT010000001">
    <property type="protein sequence ID" value="CAB4864554.1"/>
    <property type="molecule type" value="Genomic_DNA"/>
</dbReference>
<evidence type="ECO:0000313" key="4">
    <source>
        <dbReference type="EMBL" id="CAB4864554.1"/>
    </source>
</evidence>